<gene>
    <name evidence="1" type="ORF">QYM36_006899</name>
</gene>
<protein>
    <submittedName>
        <fullName evidence="1">Uncharacterized protein</fullName>
    </submittedName>
</protein>
<keyword evidence="2" id="KW-1185">Reference proteome</keyword>
<dbReference type="Proteomes" id="UP001187531">
    <property type="component" value="Unassembled WGS sequence"/>
</dbReference>
<evidence type="ECO:0000313" key="1">
    <source>
        <dbReference type="EMBL" id="KAK2716569.1"/>
    </source>
</evidence>
<dbReference type="AlphaFoldDB" id="A0AA88HUN1"/>
<evidence type="ECO:0000313" key="2">
    <source>
        <dbReference type="Proteomes" id="UP001187531"/>
    </source>
</evidence>
<comment type="caution">
    <text evidence="1">The sequence shown here is derived from an EMBL/GenBank/DDBJ whole genome shotgun (WGS) entry which is preliminary data.</text>
</comment>
<organism evidence="1 2">
    <name type="scientific">Artemia franciscana</name>
    <name type="common">Brine shrimp</name>
    <name type="synonym">Artemia sanfranciscana</name>
    <dbReference type="NCBI Taxonomy" id="6661"/>
    <lineage>
        <taxon>Eukaryota</taxon>
        <taxon>Metazoa</taxon>
        <taxon>Ecdysozoa</taxon>
        <taxon>Arthropoda</taxon>
        <taxon>Crustacea</taxon>
        <taxon>Branchiopoda</taxon>
        <taxon>Anostraca</taxon>
        <taxon>Artemiidae</taxon>
        <taxon>Artemia</taxon>
    </lineage>
</organism>
<dbReference type="EMBL" id="JAVRJZ010000011">
    <property type="protein sequence ID" value="KAK2716569.1"/>
    <property type="molecule type" value="Genomic_DNA"/>
</dbReference>
<accession>A0AA88HUN1</accession>
<name>A0AA88HUN1_ARTSF</name>
<proteinExistence type="predicted"/>
<sequence>MNDKVYTRKQIVEKDLVSRFGFKGSQEPHNNISTKTERSSFHSSSTLVYFDVARDPTTSSSSKYFEPPIVRLVWEILPHNRPCLEWDNLFIDTVSFFRLSSRQIFSQQVNYEPHLEQTIMSRIGFGLALTLFVEVQVPSNQCETVFGHLSKDESIVQLLLPVELVARQSYYSHVESY</sequence>
<reference evidence="1" key="1">
    <citation type="submission" date="2023-07" db="EMBL/GenBank/DDBJ databases">
        <title>Chromosome-level genome assembly of Artemia franciscana.</title>
        <authorList>
            <person name="Jo E."/>
        </authorList>
    </citation>
    <scope>NUCLEOTIDE SEQUENCE</scope>
    <source>
        <tissue evidence="1">Whole body</tissue>
    </source>
</reference>